<sequence>MANTPPESKNSRLIIAIDGPAGAGKSTVASQLASRLGIPYLDTGAMYRAVGLLAMQDGLEPPFDEGAATRVLELMERHRIEVEAADGGTKIIVDGHDVGEEIRSPECSLMASAVSALADVREALVPLQRELGMRDGGVMEGRDIGTVVFPDAGLKVFLTASVDERARRRLGDLRERDVDTSLEEVREQQQQRDLQDTSRAESPLQVARGSVVVDTTGLTLDQVVERLLEEVARIR</sequence>
<dbReference type="EC" id="2.7.4.25" evidence="8"/>
<evidence type="ECO:0000313" key="11">
    <source>
        <dbReference type="EMBL" id="MBD3871205.1"/>
    </source>
</evidence>
<feature type="region of interest" description="Disordered" evidence="9">
    <location>
        <begin position="181"/>
        <end position="202"/>
    </location>
</feature>
<comment type="catalytic activity">
    <reaction evidence="7 8">
        <text>CMP + ATP = CDP + ADP</text>
        <dbReference type="Rhea" id="RHEA:11600"/>
        <dbReference type="ChEBI" id="CHEBI:30616"/>
        <dbReference type="ChEBI" id="CHEBI:58069"/>
        <dbReference type="ChEBI" id="CHEBI:60377"/>
        <dbReference type="ChEBI" id="CHEBI:456216"/>
        <dbReference type="EC" id="2.7.4.25"/>
    </reaction>
</comment>
<reference evidence="11 12" key="1">
    <citation type="submission" date="2020-08" db="EMBL/GenBank/DDBJ databases">
        <title>Acidobacteriota in marine sediments use diverse sulfur dissimilation pathways.</title>
        <authorList>
            <person name="Wasmund K."/>
        </authorList>
    </citation>
    <scope>NUCLEOTIDE SEQUENCE [LARGE SCALE GENOMIC DNA]</scope>
    <source>
        <strain evidence="11">MAG AM3-A</strain>
    </source>
</reference>
<gene>
    <name evidence="8" type="primary">cmk</name>
    <name evidence="11" type="ORF">IFJ97_07600</name>
</gene>
<evidence type="ECO:0000259" key="10">
    <source>
        <dbReference type="Pfam" id="PF02224"/>
    </source>
</evidence>
<evidence type="ECO:0000256" key="9">
    <source>
        <dbReference type="SAM" id="MobiDB-lite"/>
    </source>
</evidence>
<dbReference type="CDD" id="cd02020">
    <property type="entry name" value="CMPK"/>
    <property type="match status" value="1"/>
</dbReference>
<dbReference type="Proteomes" id="UP000598633">
    <property type="component" value="Unassembled WGS sequence"/>
</dbReference>
<keyword evidence="8" id="KW-0963">Cytoplasm</keyword>
<comment type="catalytic activity">
    <reaction evidence="6 8">
        <text>dCMP + ATP = dCDP + ADP</text>
        <dbReference type="Rhea" id="RHEA:25094"/>
        <dbReference type="ChEBI" id="CHEBI:30616"/>
        <dbReference type="ChEBI" id="CHEBI:57566"/>
        <dbReference type="ChEBI" id="CHEBI:58593"/>
        <dbReference type="ChEBI" id="CHEBI:456216"/>
        <dbReference type="EC" id="2.7.4.25"/>
    </reaction>
</comment>
<dbReference type="InterPro" id="IPR027417">
    <property type="entry name" value="P-loop_NTPase"/>
</dbReference>
<dbReference type="NCBIfam" id="TIGR00017">
    <property type="entry name" value="cmk"/>
    <property type="match status" value="1"/>
</dbReference>
<keyword evidence="4 8" id="KW-0418">Kinase</keyword>
<dbReference type="InterPro" id="IPR011994">
    <property type="entry name" value="Cytidylate_kinase_dom"/>
</dbReference>
<dbReference type="GO" id="GO:0005829">
    <property type="term" value="C:cytosol"/>
    <property type="evidence" value="ECO:0007669"/>
    <property type="project" value="TreeGrafter"/>
</dbReference>
<dbReference type="Gene3D" id="3.40.50.300">
    <property type="entry name" value="P-loop containing nucleotide triphosphate hydrolases"/>
    <property type="match status" value="1"/>
</dbReference>
<feature type="binding site" evidence="8">
    <location>
        <begin position="19"/>
        <end position="27"/>
    </location>
    <ligand>
        <name>ATP</name>
        <dbReference type="ChEBI" id="CHEBI:30616"/>
    </ligand>
</feature>
<name>A0A8J7C3P9_9BACT</name>
<feature type="domain" description="Cytidylate kinase" evidence="10">
    <location>
        <begin position="15"/>
        <end position="232"/>
    </location>
</feature>
<dbReference type="EMBL" id="JACXWA010000121">
    <property type="protein sequence ID" value="MBD3871205.1"/>
    <property type="molecule type" value="Genomic_DNA"/>
</dbReference>
<comment type="subcellular location">
    <subcellularLocation>
        <location evidence="8">Cytoplasm</location>
    </subcellularLocation>
</comment>
<dbReference type="GO" id="GO:0006220">
    <property type="term" value="P:pyrimidine nucleotide metabolic process"/>
    <property type="evidence" value="ECO:0007669"/>
    <property type="project" value="UniProtKB-UniRule"/>
</dbReference>
<organism evidence="11 12">
    <name type="scientific">Candidatus Sulfomarinibacter kjeldsenii</name>
    <dbReference type="NCBI Taxonomy" id="2885994"/>
    <lineage>
        <taxon>Bacteria</taxon>
        <taxon>Pseudomonadati</taxon>
        <taxon>Acidobacteriota</taxon>
        <taxon>Thermoanaerobaculia</taxon>
        <taxon>Thermoanaerobaculales</taxon>
        <taxon>Candidatus Sulfomarinibacteraceae</taxon>
        <taxon>Candidatus Sulfomarinibacter</taxon>
    </lineage>
</organism>
<dbReference type="SUPFAM" id="SSF52540">
    <property type="entry name" value="P-loop containing nucleoside triphosphate hydrolases"/>
    <property type="match status" value="1"/>
</dbReference>
<evidence type="ECO:0000313" key="12">
    <source>
        <dbReference type="Proteomes" id="UP000598633"/>
    </source>
</evidence>
<evidence type="ECO:0000256" key="7">
    <source>
        <dbReference type="ARBA" id="ARBA00048478"/>
    </source>
</evidence>
<dbReference type="HAMAP" id="MF_00238">
    <property type="entry name" value="Cytidyl_kinase_type1"/>
    <property type="match status" value="1"/>
</dbReference>
<dbReference type="Pfam" id="PF02224">
    <property type="entry name" value="Cytidylate_kin"/>
    <property type="match status" value="1"/>
</dbReference>
<proteinExistence type="inferred from homology"/>
<dbReference type="GO" id="GO:0036431">
    <property type="term" value="F:dCMP kinase activity"/>
    <property type="evidence" value="ECO:0007669"/>
    <property type="project" value="InterPro"/>
</dbReference>
<feature type="compositionally biased region" description="Basic and acidic residues" evidence="9">
    <location>
        <begin position="181"/>
        <end position="199"/>
    </location>
</feature>
<dbReference type="InterPro" id="IPR003136">
    <property type="entry name" value="Cytidylate_kin"/>
</dbReference>
<keyword evidence="5 8" id="KW-0067">ATP-binding</keyword>
<comment type="similarity">
    <text evidence="1 8">Belongs to the cytidylate kinase family. Type 1 subfamily.</text>
</comment>
<keyword evidence="2 8" id="KW-0808">Transferase</keyword>
<dbReference type="PANTHER" id="PTHR21299:SF2">
    <property type="entry name" value="CYTIDYLATE KINASE"/>
    <property type="match status" value="1"/>
</dbReference>
<evidence type="ECO:0000256" key="8">
    <source>
        <dbReference type="HAMAP-Rule" id="MF_00238"/>
    </source>
</evidence>
<accession>A0A8J7C3P9</accession>
<evidence type="ECO:0000256" key="6">
    <source>
        <dbReference type="ARBA" id="ARBA00047615"/>
    </source>
</evidence>
<evidence type="ECO:0000256" key="1">
    <source>
        <dbReference type="ARBA" id="ARBA00009427"/>
    </source>
</evidence>
<keyword evidence="3 8" id="KW-0547">Nucleotide-binding</keyword>
<dbReference type="PANTHER" id="PTHR21299">
    <property type="entry name" value="CYTIDYLATE KINASE/PANTOATE-BETA-ALANINE LIGASE"/>
    <property type="match status" value="1"/>
</dbReference>
<evidence type="ECO:0000256" key="2">
    <source>
        <dbReference type="ARBA" id="ARBA00022679"/>
    </source>
</evidence>
<dbReference type="GO" id="GO:0015949">
    <property type="term" value="P:nucleobase-containing small molecule interconversion"/>
    <property type="evidence" value="ECO:0007669"/>
    <property type="project" value="TreeGrafter"/>
</dbReference>
<protein>
    <recommendedName>
        <fullName evidence="8">Cytidylate kinase</fullName>
        <shortName evidence="8">CK</shortName>
        <ecNumber evidence="8">2.7.4.25</ecNumber>
    </recommendedName>
    <alternativeName>
        <fullName evidence="8">Cytidine monophosphate kinase</fullName>
        <shortName evidence="8">CMP kinase</shortName>
    </alternativeName>
</protein>
<evidence type="ECO:0000256" key="5">
    <source>
        <dbReference type="ARBA" id="ARBA00022840"/>
    </source>
</evidence>
<dbReference type="AlphaFoldDB" id="A0A8J7C3P9"/>
<evidence type="ECO:0000256" key="3">
    <source>
        <dbReference type="ARBA" id="ARBA00022741"/>
    </source>
</evidence>
<comment type="caution">
    <text evidence="11">The sequence shown here is derived from an EMBL/GenBank/DDBJ whole genome shotgun (WGS) entry which is preliminary data.</text>
</comment>
<dbReference type="GO" id="GO:0005524">
    <property type="term" value="F:ATP binding"/>
    <property type="evidence" value="ECO:0007669"/>
    <property type="project" value="UniProtKB-UniRule"/>
</dbReference>
<evidence type="ECO:0000256" key="4">
    <source>
        <dbReference type="ARBA" id="ARBA00022777"/>
    </source>
</evidence>